<dbReference type="AlphaFoldDB" id="A0AAW1R5K0"/>
<keyword evidence="7" id="KW-0472">Membrane</keyword>
<evidence type="ECO:0000256" key="6">
    <source>
        <dbReference type="ARBA" id="ARBA00022989"/>
    </source>
</evidence>
<dbReference type="EMBL" id="JALJOR010000001">
    <property type="protein sequence ID" value="KAK9828773.1"/>
    <property type="molecule type" value="Genomic_DNA"/>
</dbReference>
<evidence type="ECO:0000256" key="4">
    <source>
        <dbReference type="ARBA" id="ARBA00022679"/>
    </source>
</evidence>
<evidence type="ECO:0000256" key="3">
    <source>
        <dbReference type="ARBA" id="ARBA00022676"/>
    </source>
</evidence>
<keyword evidence="10" id="KW-1185">Reference proteome</keyword>
<protein>
    <recommendedName>
        <fullName evidence="8">Glycosyltransferase family 92 protein</fullName>
        <ecNumber evidence="8">2.4.1.-</ecNumber>
    </recommendedName>
</protein>
<dbReference type="PANTHER" id="PTHR21461">
    <property type="entry name" value="GLYCOSYLTRANSFERASE FAMILY 92 PROTEIN"/>
    <property type="match status" value="1"/>
</dbReference>
<evidence type="ECO:0000256" key="5">
    <source>
        <dbReference type="ARBA" id="ARBA00022692"/>
    </source>
</evidence>
<gene>
    <name evidence="9" type="ORF">WJX72_002009</name>
</gene>
<sequence length="292" mass="33205">MLSCSNLTAGSHLKNGMCVCERWATASSEPNSKLRGMSSDLKNQQDDVREWIEHHHKLGASKFYVMDNNSTVPMVNQLYDFIDAGVVIYKYFVEYEHPSGYAQSWAYDQCLQRYGSSHRWMAFIDADEFLMLKQGYQQLPDLLREYEMHAALAVNWLVFSSSGHIRKPQGSTLQNYQHCFPTDNGVNRHVKIIANTQYTVEAGGTPHEFVYSEGKHAVDAAFNKVDSPFTKTVQADKVVLHHYVLKSLQEFESKMLRGAAHGTLVKDLNFFWMIDTQATELCLQAAGSMQVL</sequence>
<evidence type="ECO:0000313" key="9">
    <source>
        <dbReference type="EMBL" id="KAK9828773.1"/>
    </source>
</evidence>
<dbReference type="Proteomes" id="UP001489004">
    <property type="component" value="Unassembled WGS sequence"/>
</dbReference>
<dbReference type="GO" id="GO:0005737">
    <property type="term" value="C:cytoplasm"/>
    <property type="evidence" value="ECO:0007669"/>
    <property type="project" value="TreeGrafter"/>
</dbReference>
<proteinExistence type="inferred from homology"/>
<evidence type="ECO:0000256" key="8">
    <source>
        <dbReference type="RuleBase" id="RU366017"/>
    </source>
</evidence>
<keyword evidence="4 8" id="KW-0808">Transferase</keyword>
<evidence type="ECO:0000256" key="7">
    <source>
        <dbReference type="ARBA" id="ARBA00023136"/>
    </source>
</evidence>
<dbReference type="SUPFAM" id="SSF53448">
    <property type="entry name" value="Nucleotide-diphospho-sugar transferases"/>
    <property type="match status" value="1"/>
</dbReference>
<keyword evidence="5" id="KW-0812">Transmembrane</keyword>
<dbReference type="EC" id="2.4.1.-" evidence="8"/>
<dbReference type="PANTHER" id="PTHR21461:SF69">
    <property type="entry name" value="GLYCOSYLTRANSFERASE FAMILY 92 PROTEIN"/>
    <property type="match status" value="1"/>
</dbReference>
<dbReference type="InterPro" id="IPR008166">
    <property type="entry name" value="Glyco_transf_92"/>
</dbReference>
<evidence type="ECO:0000256" key="1">
    <source>
        <dbReference type="ARBA" id="ARBA00004167"/>
    </source>
</evidence>
<dbReference type="GO" id="GO:0016020">
    <property type="term" value="C:membrane"/>
    <property type="evidence" value="ECO:0007669"/>
    <property type="project" value="UniProtKB-SubCell"/>
</dbReference>
<keyword evidence="6" id="KW-1133">Transmembrane helix</keyword>
<keyword evidence="3 8" id="KW-0328">Glycosyltransferase</keyword>
<comment type="subcellular location">
    <subcellularLocation>
        <location evidence="1">Membrane</location>
        <topology evidence="1">Single-pass membrane protein</topology>
    </subcellularLocation>
</comment>
<organism evidence="9 10">
    <name type="scientific">[Myrmecia] bisecta</name>
    <dbReference type="NCBI Taxonomy" id="41462"/>
    <lineage>
        <taxon>Eukaryota</taxon>
        <taxon>Viridiplantae</taxon>
        <taxon>Chlorophyta</taxon>
        <taxon>core chlorophytes</taxon>
        <taxon>Trebouxiophyceae</taxon>
        <taxon>Trebouxiales</taxon>
        <taxon>Trebouxiaceae</taxon>
        <taxon>Myrmecia</taxon>
    </lineage>
</organism>
<dbReference type="Pfam" id="PF01697">
    <property type="entry name" value="Glyco_transf_92"/>
    <property type="match status" value="1"/>
</dbReference>
<evidence type="ECO:0000313" key="10">
    <source>
        <dbReference type="Proteomes" id="UP001489004"/>
    </source>
</evidence>
<evidence type="ECO:0000256" key="2">
    <source>
        <dbReference type="ARBA" id="ARBA00007647"/>
    </source>
</evidence>
<dbReference type="GO" id="GO:0016757">
    <property type="term" value="F:glycosyltransferase activity"/>
    <property type="evidence" value="ECO:0007669"/>
    <property type="project" value="UniProtKB-UniRule"/>
</dbReference>
<accession>A0AAW1R5K0</accession>
<reference evidence="9 10" key="1">
    <citation type="journal article" date="2024" name="Nat. Commun.">
        <title>Phylogenomics reveals the evolutionary origins of lichenization in chlorophyte algae.</title>
        <authorList>
            <person name="Puginier C."/>
            <person name="Libourel C."/>
            <person name="Otte J."/>
            <person name="Skaloud P."/>
            <person name="Haon M."/>
            <person name="Grisel S."/>
            <person name="Petersen M."/>
            <person name="Berrin J.G."/>
            <person name="Delaux P.M."/>
            <person name="Dal Grande F."/>
            <person name="Keller J."/>
        </authorList>
    </citation>
    <scope>NUCLEOTIDE SEQUENCE [LARGE SCALE GENOMIC DNA]</scope>
    <source>
        <strain evidence="9 10">SAG 2043</strain>
    </source>
</reference>
<name>A0AAW1R5K0_9CHLO</name>
<comment type="caution">
    <text evidence="9">The sequence shown here is derived from an EMBL/GenBank/DDBJ whole genome shotgun (WGS) entry which is preliminary data.</text>
</comment>
<dbReference type="InterPro" id="IPR029044">
    <property type="entry name" value="Nucleotide-diphossugar_trans"/>
</dbReference>
<comment type="similarity">
    <text evidence="2 8">Belongs to the glycosyltransferase 92 family.</text>
</comment>